<keyword evidence="2" id="KW-0489">Methyltransferase</keyword>
<dbReference type="Proteomes" id="UP000247540">
    <property type="component" value="Unassembled WGS sequence"/>
</dbReference>
<dbReference type="InterPro" id="IPR029063">
    <property type="entry name" value="SAM-dependent_MTases_sf"/>
</dbReference>
<accession>A0A318SDR5</accession>
<dbReference type="NCBIfam" id="TIGR01444">
    <property type="entry name" value="fkbM_fam"/>
    <property type="match status" value="1"/>
</dbReference>
<protein>
    <submittedName>
        <fullName evidence="2">FkbM family methyltransferase</fullName>
    </submittedName>
</protein>
<name>A0A318SDR5_9BURK</name>
<dbReference type="AlphaFoldDB" id="A0A318SDR5"/>
<sequence>MAPTSIIGGLFGKQVAAATRVVAAIDDISTEPVVHGAPRWTSAEFLERARQYPNAVAIDFSGGPYVRWMVTRLCEEAGRMERQDFAMVAGQLKLGAVYETCDLYRERTLARLDEFLAVADRFTDDFSRATLYSNLLFRLTYDRDHLLPVWNPYDEYFSKHDLGQTTTFKPGLNEHFVDCGAHQGTIIHRLLGATGGRYKSITAFEPDRLNFEKLKSLAPVPLANYYLINKAVSNKHEELRFVETGTMSSYVSTEGNTIVETTTMDDEVEQATFLKLDIEGFESKALQGATRLLAQRPRVAVCVYHLAHDLLDVLNVLDKKVENYHYKLRQHYAGWYYDLVLYGSPVDGVNAPSWAA</sequence>
<proteinExistence type="predicted"/>
<dbReference type="GO" id="GO:0032259">
    <property type="term" value="P:methylation"/>
    <property type="evidence" value="ECO:0007669"/>
    <property type="project" value="UniProtKB-KW"/>
</dbReference>
<evidence type="ECO:0000259" key="1">
    <source>
        <dbReference type="Pfam" id="PF05050"/>
    </source>
</evidence>
<dbReference type="InterPro" id="IPR006342">
    <property type="entry name" value="FkbM_mtfrase"/>
</dbReference>
<reference evidence="2 3" key="1">
    <citation type="submission" date="2018-06" db="EMBL/GenBank/DDBJ databases">
        <title>Genomic Encyclopedia of Type Strains, Phase III (KMG-III): the genomes of soil and plant-associated and newly described type strains.</title>
        <authorList>
            <person name="Whitman W."/>
        </authorList>
    </citation>
    <scope>NUCLEOTIDE SEQUENCE [LARGE SCALE GENOMIC DNA]</scope>
    <source>
        <strain evidence="2 3">CECT 7646</strain>
    </source>
</reference>
<organism evidence="2 3">
    <name type="scientific">Xylophilus ampelinus</name>
    <dbReference type="NCBI Taxonomy" id="54067"/>
    <lineage>
        <taxon>Bacteria</taxon>
        <taxon>Pseudomonadati</taxon>
        <taxon>Pseudomonadota</taxon>
        <taxon>Betaproteobacteria</taxon>
        <taxon>Burkholderiales</taxon>
        <taxon>Xylophilus</taxon>
    </lineage>
</organism>
<dbReference type="Pfam" id="PF05050">
    <property type="entry name" value="Methyltransf_21"/>
    <property type="match status" value="1"/>
</dbReference>
<evidence type="ECO:0000313" key="2">
    <source>
        <dbReference type="EMBL" id="PYE75037.1"/>
    </source>
</evidence>
<evidence type="ECO:0000313" key="3">
    <source>
        <dbReference type="Proteomes" id="UP000247540"/>
    </source>
</evidence>
<feature type="domain" description="Methyltransferase FkbM" evidence="1">
    <location>
        <begin position="178"/>
        <end position="317"/>
    </location>
</feature>
<dbReference type="PANTHER" id="PTHR34203">
    <property type="entry name" value="METHYLTRANSFERASE, FKBM FAMILY PROTEIN"/>
    <property type="match status" value="1"/>
</dbReference>
<dbReference type="OrthoDB" id="5329963at2"/>
<dbReference type="Gene3D" id="3.40.50.720">
    <property type="entry name" value="NAD(P)-binding Rossmann-like Domain"/>
    <property type="match status" value="1"/>
</dbReference>
<gene>
    <name evidence="2" type="ORF">DFQ15_12158</name>
</gene>
<dbReference type="Gene3D" id="1.20.1270.160">
    <property type="match status" value="1"/>
</dbReference>
<dbReference type="EMBL" id="QJTC01000021">
    <property type="protein sequence ID" value="PYE75037.1"/>
    <property type="molecule type" value="Genomic_DNA"/>
</dbReference>
<keyword evidence="3" id="KW-1185">Reference proteome</keyword>
<comment type="caution">
    <text evidence="2">The sequence shown here is derived from an EMBL/GenBank/DDBJ whole genome shotgun (WGS) entry which is preliminary data.</text>
</comment>
<dbReference type="InterPro" id="IPR052514">
    <property type="entry name" value="SAM-dependent_MTase"/>
</dbReference>
<dbReference type="PANTHER" id="PTHR34203:SF15">
    <property type="entry name" value="SLL1173 PROTEIN"/>
    <property type="match status" value="1"/>
</dbReference>
<keyword evidence="2" id="KW-0808">Transferase</keyword>
<dbReference type="Gene3D" id="3.40.50.150">
    <property type="entry name" value="Vaccinia Virus protein VP39"/>
    <property type="match status" value="1"/>
</dbReference>
<dbReference type="GO" id="GO:0008168">
    <property type="term" value="F:methyltransferase activity"/>
    <property type="evidence" value="ECO:0007669"/>
    <property type="project" value="UniProtKB-KW"/>
</dbReference>
<dbReference type="SUPFAM" id="SSF53335">
    <property type="entry name" value="S-adenosyl-L-methionine-dependent methyltransferases"/>
    <property type="match status" value="1"/>
</dbReference>